<feature type="region of interest" description="Disordered" evidence="1">
    <location>
        <begin position="72"/>
        <end position="94"/>
    </location>
</feature>
<dbReference type="AlphaFoldDB" id="A0A2S6ZC00"/>
<keyword evidence="2" id="KW-0238">DNA-binding</keyword>
<dbReference type="Proteomes" id="UP000239898">
    <property type="component" value="Unassembled WGS sequence"/>
</dbReference>
<sequence length="94" mass="10149">MSYSDFLVELQKIGLSVRAFAGLVGMNPNSLSNYARLGELPTHIALIAVLVVGLAERGGDYRQIMSKVAITPKRPRGNGKSGRFGGDPQQPMDF</sequence>
<dbReference type="EMBL" id="MIGX01000114">
    <property type="protein sequence ID" value="PPT83801.1"/>
    <property type="molecule type" value="Genomic_DNA"/>
</dbReference>
<reference evidence="2 3" key="1">
    <citation type="submission" date="2016-08" db="EMBL/GenBank/DDBJ databases">
        <title>Evolution of the type three secretion system and type three effector repertoires in Xanthomonas.</title>
        <authorList>
            <person name="Merda D."/>
            <person name="Briand M."/>
            <person name="Bosis E."/>
            <person name="Rousseau C."/>
            <person name="Portier P."/>
            <person name="Jacques M.-A."/>
            <person name="Fischer-Le Saux M."/>
        </authorList>
    </citation>
    <scope>NUCLEOTIDE SEQUENCE [LARGE SCALE GENOMIC DNA]</scope>
    <source>
        <strain evidence="2 3">CFBP 4691</strain>
    </source>
</reference>
<evidence type="ECO:0000256" key="1">
    <source>
        <dbReference type="SAM" id="MobiDB-lite"/>
    </source>
</evidence>
<comment type="caution">
    <text evidence="2">The sequence shown here is derived from an EMBL/GenBank/DDBJ whole genome shotgun (WGS) entry which is preliminary data.</text>
</comment>
<proteinExistence type="predicted"/>
<dbReference type="GO" id="GO:0003677">
    <property type="term" value="F:DNA binding"/>
    <property type="evidence" value="ECO:0007669"/>
    <property type="project" value="UniProtKB-KW"/>
</dbReference>
<protein>
    <submittedName>
        <fullName evidence="2">DNA-binding protein</fullName>
    </submittedName>
</protein>
<name>A0A2S6ZC00_9XANT</name>
<evidence type="ECO:0000313" key="2">
    <source>
        <dbReference type="EMBL" id="PPT83801.1"/>
    </source>
</evidence>
<keyword evidence="3" id="KW-1185">Reference proteome</keyword>
<dbReference type="RefSeq" id="WP_128421449.1">
    <property type="nucleotide sequence ID" value="NZ_CP049017.1"/>
</dbReference>
<organism evidence="2 3">
    <name type="scientific">Xanthomonas theicola</name>
    <dbReference type="NCBI Taxonomy" id="56464"/>
    <lineage>
        <taxon>Bacteria</taxon>
        <taxon>Pseudomonadati</taxon>
        <taxon>Pseudomonadota</taxon>
        <taxon>Gammaproteobacteria</taxon>
        <taxon>Lysobacterales</taxon>
        <taxon>Lysobacteraceae</taxon>
        <taxon>Xanthomonas</taxon>
    </lineage>
</organism>
<dbReference type="OrthoDB" id="8907865at2"/>
<evidence type="ECO:0000313" key="3">
    <source>
        <dbReference type="Proteomes" id="UP000239898"/>
    </source>
</evidence>
<gene>
    <name evidence="2" type="ORF">XthCFBP4691_16760</name>
</gene>
<accession>A0A2S6ZC00</accession>